<name>A0A9P5X5C1_9AGAR</name>
<keyword evidence="3" id="KW-1185">Reference proteome</keyword>
<reference evidence="2" key="1">
    <citation type="submission" date="2020-11" db="EMBL/GenBank/DDBJ databases">
        <authorList>
            <consortium name="DOE Joint Genome Institute"/>
            <person name="Ahrendt S."/>
            <person name="Riley R."/>
            <person name="Andreopoulos W."/>
            <person name="Labutti K."/>
            <person name="Pangilinan J."/>
            <person name="Ruiz-Duenas F.J."/>
            <person name="Barrasa J.M."/>
            <person name="Sanchez-Garcia M."/>
            <person name="Camarero S."/>
            <person name="Miyauchi S."/>
            <person name="Serrano A."/>
            <person name="Linde D."/>
            <person name="Babiker R."/>
            <person name="Drula E."/>
            <person name="Ayuso-Fernandez I."/>
            <person name="Pacheco R."/>
            <person name="Padilla G."/>
            <person name="Ferreira P."/>
            <person name="Barriuso J."/>
            <person name="Kellner H."/>
            <person name="Castanera R."/>
            <person name="Alfaro M."/>
            <person name="Ramirez L."/>
            <person name="Pisabarro A.G."/>
            <person name="Kuo A."/>
            <person name="Tritt A."/>
            <person name="Lipzen A."/>
            <person name="He G."/>
            <person name="Yan M."/>
            <person name="Ng V."/>
            <person name="Cullen D."/>
            <person name="Martin F."/>
            <person name="Rosso M.-N."/>
            <person name="Henrissat B."/>
            <person name="Hibbett D."/>
            <person name="Martinez A.T."/>
            <person name="Grigoriev I.V."/>
        </authorList>
    </citation>
    <scope>NUCLEOTIDE SEQUENCE</scope>
    <source>
        <strain evidence="2">MF-IS2</strain>
    </source>
</reference>
<dbReference type="Proteomes" id="UP000807342">
    <property type="component" value="Unassembled WGS sequence"/>
</dbReference>
<sequence length="125" mass="13386">MSSTISRMQASTSEGSRHAKSPSLPAPSVSRHRSHSPPPLLTHRRRGYSQLPEDTRGLLRSKTVSTHASTDSSGSRSSYQALPNRSTSRASRASAISTASTITPMKTSCVRTSLLAMSLSQFVSL</sequence>
<evidence type="ECO:0000313" key="3">
    <source>
        <dbReference type="Proteomes" id="UP000807342"/>
    </source>
</evidence>
<proteinExistence type="predicted"/>
<gene>
    <name evidence="2" type="ORF">P691DRAFT_376334</name>
</gene>
<evidence type="ECO:0000256" key="1">
    <source>
        <dbReference type="SAM" id="MobiDB-lite"/>
    </source>
</evidence>
<protein>
    <submittedName>
        <fullName evidence="2">Uncharacterized protein</fullName>
    </submittedName>
</protein>
<feature type="compositionally biased region" description="Polar residues" evidence="1">
    <location>
        <begin position="1"/>
        <end position="14"/>
    </location>
</feature>
<feature type="region of interest" description="Disordered" evidence="1">
    <location>
        <begin position="1"/>
        <end position="102"/>
    </location>
</feature>
<organism evidence="2 3">
    <name type="scientific">Macrolepiota fuliginosa MF-IS2</name>
    <dbReference type="NCBI Taxonomy" id="1400762"/>
    <lineage>
        <taxon>Eukaryota</taxon>
        <taxon>Fungi</taxon>
        <taxon>Dikarya</taxon>
        <taxon>Basidiomycota</taxon>
        <taxon>Agaricomycotina</taxon>
        <taxon>Agaricomycetes</taxon>
        <taxon>Agaricomycetidae</taxon>
        <taxon>Agaricales</taxon>
        <taxon>Agaricineae</taxon>
        <taxon>Agaricaceae</taxon>
        <taxon>Macrolepiota</taxon>
    </lineage>
</organism>
<accession>A0A9P5X5C1</accession>
<comment type="caution">
    <text evidence="2">The sequence shown here is derived from an EMBL/GenBank/DDBJ whole genome shotgun (WGS) entry which is preliminary data.</text>
</comment>
<dbReference type="EMBL" id="MU151423">
    <property type="protein sequence ID" value="KAF9443909.1"/>
    <property type="molecule type" value="Genomic_DNA"/>
</dbReference>
<dbReference type="AlphaFoldDB" id="A0A9P5X5C1"/>
<evidence type="ECO:0000313" key="2">
    <source>
        <dbReference type="EMBL" id="KAF9443909.1"/>
    </source>
</evidence>
<feature type="compositionally biased region" description="Low complexity" evidence="1">
    <location>
        <begin position="85"/>
        <end position="102"/>
    </location>
</feature>
<feature type="compositionally biased region" description="Polar residues" evidence="1">
    <location>
        <begin position="62"/>
        <end position="84"/>
    </location>
</feature>